<evidence type="ECO:0000256" key="2">
    <source>
        <dbReference type="RuleBase" id="RU003690"/>
    </source>
</evidence>
<dbReference type="Proteomes" id="UP000236291">
    <property type="component" value="Unassembled WGS sequence"/>
</dbReference>
<comment type="similarity">
    <text evidence="1 2">Belongs to the glycosyl hydrolase 1 family.</text>
</comment>
<evidence type="ECO:0000313" key="5">
    <source>
        <dbReference type="Proteomes" id="UP000236291"/>
    </source>
</evidence>
<accession>A0A2K3MHK9</accession>
<dbReference type="AlphaFoldDB" id="A0A2K3MHK9"/>
<dbReference type="InterPro" id="IPR017853">
    <property type="entry name" value="GH"/>
</dbReference>
<reference evidence="4 5" key="2">
    <citation type="journal article" date="2017" name="Front. Plant Sci.">
        <title>Gene Classification and Mining of Molecular Markers Useful in Red Clover (Trifolium pratense) Breeding.</title>
        <authorList>
            <person name="Istvanek J."/>
            <person name="Dluhosova J."/>
            <person name="Dluhos P."/>
            <person name="Patkova L."/>
            <person name="Nedelnik J."/>
            <person name="Repkova J."/>
        </authorList>
    </citation>
    <scope>NUCLEOTIDE SEQUENCE [LARGE SCALE GENOMIC DNA]</scope>
    <source>
        <strain evidence="5">cv. Tatra</strain>
        <tissue evidence="4">Young leaves</tissue>
    </source>
</reference>
<comment type="caution">
    <text evidence="4">The sequence shown here is derived from an EMBL/GenBank/DDBJ whole genome shotgun (WGS) entry which is preliminary data.</text>
</comment>
<dbReference type="PRINTS" id="PR00131">
    <property type="entry name" value="GLHYDRLASE1"/>
</dbReference>
<proteinExistence type="inferred from homology"/>
<dbReference type="GO" id="GO:0008422">
    <property type="term" value="F:beta-glucosidase activity"/>
    <property type="evidence" value="ECO:0007669"/>
    <property type="project" value="TreeGrafter"/>
</dbReference>
<gene>
    <name evidence="3" type="ORF">L195_g046235</name>
    <name evidence="4" type="ORF">L195_g046362</name>
</gene>
<reference evidence="4 5" key="1">
    <citation type="journal article" date="2014" name="Am. J. Bot.">
        <title>Genome assembly and annotation for red clover (Trifolium pratense; Fabaceae).</title>
        <authorList>
            <person name="Istvanek J."/>
            <person name="Jaros M."/>
            <person name="Krenek A."/>
            <person name="Repkova J."/>
        </authorList>
    </citation>
    <scope>NUCLEOTIDE SEQUENCE [LARGE SCALE GENOMIC DNA]</scope>
    <source>
        <strain evidence="5">cv. Tatra</strain>
        <tissue evidence="4">Young leaves</tissue>
    </source>
</reference>
<organism evidence="4 5">
    <name type="scientific">Trifolium pratense</name>
    <name type="common">Red clover</name>
    <dbReference type="NCBI Taxonomy" id="57577"/>
    <lineage>
        <taxon>Eukaryota</taxon>
        <taxon>Viridiplantae</taxon>
        <taxon>Streptophyta</taxon>
        <taxon>Embryophyta</taxon>
        <taxon>Tracheophyta</taxon>
        <taxon>Spermatophyta</taxon>
        <taxon>Magnoliopsida</taxon>
        <taxon>eudicotyledons</taxon>
        <taxon>Gunneridae</taxon>
        <taxon>Pentapetalae</taxon>
        <taxon>rosids</taxon>
        <taxon>fabids</taxon>
        <taxon>Fabales</taxon>
        <taxon>Fabaceae</taxon>
        <taxon>Papilionoideae</taxon>
        <taxon>50 kb inversion clade</taxon>
        <taxon>NPAAA clade</taxon>
        <taxon>Hologalegina</taxon>
        <taxon>IRL clade</taxon>
        <taxon>Trifolieae</taxon>
        <taxon>Trifolium</taxon>
    </lineage>
</organism>
<name>A0A2K3MHK9_TRIPR</name>
<dbReference type="STRING" id="57577.A0A2K3MHK9"/>
<sequence length="98" mass="11554">MQASSTWLSIYPKGIYDLLLYIKIKYNNPLIYITENGMDEFDDPTLPLEEALEDTLRIDYYYDHLYYLQNAIQDGANVKGYFAWSSIDNFEWILGFTS</sequence>
<dbReference type="Gene3D" id="3.20.20.80">
    <property type="entry name" value="Glycosidases"/>
    <property type="match status" value="1"/>
</dbReference>
<evidence type="ECO:0000313" key="3">
    <source>
        <dbReference type="EMBL" id="PNX90112.1"/>
    </source>
</evidence>
<protein>
    <submittedName>
        <fullName evidence="4">Beta-glucosidase 12-like protein</fullName>
    </submittedName>
</protein>
<dbReference type="GO" id="GO:0005975">
    <property type="term" value="P:carbohydrate metabolic process"/>
    <property type="evidence" value="ECO:0007669"/>
    <property type="project" value="InterPro"/>
</dbReference>
<dbReference type="EMBL" id="ASHM01061839">
    <property type="protein sequence ID" value="PNX90112.1"/>
    <property type="molecule type" value="Genomic_DNA"/>
</dbReference>
<dbReference type="PANTHER" id="PTHR10353:SF327">
    <property type="entry name" value="GLYCOSIDE HYDROLASE FAMILY 1 PROTEIN"/>
    <property type="match status" value="1"/>
</dbReference>
<evidence type="ECO:0000313" key="4">
    <source>
        <dbReference type="EMBL" id="PNX90239.1"/>
    </source>
</evidence>
<evidence type="ECO:0000256" key="1">
    <source>
        <dbReference type="ARBA" id="ARBA00010838"/>
    </source>
</evidence>
<dbReference type="EMBL" id="ASHM01062205">
    <property type="protein sequence ID" value="PNX90239.1"/>
    <property type="molecule type" value="Genomic_DNA"/>
</dbReference>
<dbReference type="SUPFAM" id="SSF51445">
    <property type="entry name" value="(Trans)glycosidases"/>
    <property type="match status" value="1"/>
</dbReference>
<feature type="non-terminal residue" evidence="4">
    <location>
        <position position="98"/>
    </location>
</feature>
<dbReference type="Pfam" id="PF00232">
    <property type="entry name" value="Glyco_hydro_1"/>
    <property type="match status" value="1"/>
</dbReference>
<dbReference type="PANTHER" id="PTHR10353">
    <property type="entry name" value="GLYCOSYL HYDROLASE"/>
    <property type="match status" value="1"/>
</dbReference>
<dbReference type="InterPro" id="IPR001360">
    <property type="entry name" value="Glyco_hydro_1"/>
</dbReference>